<sequence length="74" mass="8456">MNVPTDSHTASKELRVWLVATLSNAPEPADRPIVRDDMMRTWLPTDSRGYCSSDGRRTITWAELHARFDLVEVI</sequence>
<organism evidence="1 2">
    <name type="scientific">Antrihabitans stalactiti</name>
    <dbReference type="NCBI Taxonomy" id="2584121"/>
    <lineage>
        <taxon>Bacteria</taxon>
        <taxon>Bacillati</taxon>
        <taxon>Actinomycetota</taxon>
        <taxon>Actinomycetes</taxon>
        <taxon>Mycobacteriales</taxon>
        <taxon>Nocardiaceae</taxon>
        <taxon>Antrihabitans</taxon>
    </lineage>
</organism>
<dbReference type="EMBL" id="VCQU01000001">
    <property type="protein sequence ID" value="NMN93931.1"/>
    <property type="molecule type" value="Genomic_DNA"/>
</dbReference>
<name>A0A848K5T9_9NOCA</name>
<accession>A0A848K5T9</accession>
<comment type="caution">
    <text evidence="1">The sequence shown here is derived from an EMBL/GenBank/DDBJ whole genome shotgun (WGS) entry which is preliminary data.</text>
</comment>
<gene>
    <name evidence="1" type="ORF">FGL95_02640</name>
</gene>
<reference evidence="1 2" key="1">
    <citation type="submission" date="2019-05" db="EMBL/GenBank/DDBJ databases">
        <authorList>
            <person name="Lee S.D."/>
        </authorList>
    </citation>
    <scope>NUCLEOTIDE SEQUENCE [LARGE SCALE GENOMIC DNA]</scope>
    <source>
        <strain evidence="1 2">YC2-7</strain>
    </source>
</reference>
<dbReference type="Proteomes" id="UP000535543">
    <property type="component" value="Unassembled WGS sequence"/>
</dbReference>
<reference evidence="1 2" key="2">
    <citation type="submission" date="2020-06" db="EMBL/GenBank/DDBJ databases">
        <title>Antribacter stalactiti gen. nov., sp. nov., a new member of the family Nacardiaceae isolated from a cave.</title>
        <authorList>
            <person name="Kim I.S."/>
        </authorList>
    </citation>
    <scope>NUCLEOTIDE SEQUENCE [LARGE SCALE GENOMIC DNA]</scope>
    <source>
        <strain evidence="1 2">YC2-7</strain>
    </source>
</reference>
<evidence type="ECO:0000313" key="1">
    <source>
        <dbReference type="EMBL" id="NMN93931.1"/>
    </source>
</evidence>
<evidence type="ECO:0000313" key="2">
    <source>
        <dbReference type="Proteomes" id="UP000535543"/>
    </source>
</evidence>
<keyword evidence="2" id="KW-1185">Reference proteome</keyword>
<dbReference type="RefSeq" id="WP_169584616.1">
    <property type="nucleotide sequence ID" value="NZ_VCQU01000001.1"/>
</dbReference>
<protein>
    <submittedName>
        <fullName evidence="1">Uncharacterized protein</fullName>
    </submittedName>
</protein>
<dbReference type="AlphaFoldDB" id="A0A848K5T9"/>
<proteinExistence type="predicted"/>